<sequence length="214" mass="24461">KTLQIFRNALKVFVKCLFILQIMKQVPVKFDMKTLHIPSYSAEKLSSMKDLDWNDFLQRICSLLDSTEKNTGSARSKLNILHYLCTVAVHKEVASRLISSQLVNNELKNLQSSVLMEIRAKVARVIGLLALHTSQLGENIPVSEAIILLTELIRENFRNSKLKQCLLPALGELLYLIASKEEKREHPRECWVVPSAAYTVLMRCLREGVRLFHC</sequence>
<dbReference type="InterPro" id="IPR045906">
    <property type="entry name" value="ULK4"/>
</dbReference>
<protein>
    <submittedName>
        <fullName evidence="1">ULK4 kinase</fullName>
    </submittedName>
</protein>
<keyword evidence="2" id="KW-1185">Reference proteome</keyword>
<keyword evidence="1" id="KW-0418">Kinase</keyword>
<feature type="non-terminal residue" evidence="1">
    <location>
        <position position="214"/>
    </location>
</feature>
<feature type="non-terminal residue" evidence="1">
    <location>
        <position position="1"/>
    </location>
</feature>
<dbReference type="GO" id="GO:0016301">
    <property type="term" value="F:kinase activity"/>
    <property type="evidence" value="ECO:0007669"/>
    <property type="project" value="UniProtKB-KW"/>
</dbReference>
<gene>
    <name evidence="1" type="primary">Ulk4_0</name>
    <name evidence="1" type="ORF">CEUAER_R10490</name>
</gene>
<dbReference type="EMBL" id="VWPQ01001151">
    <property type="protein sequence ID" value="NXY42403.1"/>
    <property type="molecule type" value="Genomic_DNA"/>
</dbReference>
<dbReference type="SUPFAM" id="SSF48371">
    <property type="entry name" value="ARM repeat"/>
    <property type="match status" value="1"/>
</dbReference>
<dbReference type="PANTHER" id="PTHR46240">
    <property type="entry name" value="SER/THR PROTEIN KINASE ULK4"/>
    <property type="match status" value="1"/>
</dbReference>
<reference evidence="1 2" key="1">
    <citation type="submission" date="2019-09" db="EMBL/GenBank/DDBJ databases">
        <title>Bird 10,000 Genomes (B10K) Project - Family phase.</title>
        <authorList>
            <person name="Zhang G."/>
        </authorList>
    </citation>
    <scope>NUCLEOTIDE SEQUENCE [LARGE SCALE GENOMIC DNA]</scope>
    <source>
        <strain evidence="1">B10K-CU-031-02</strain>
        <tissue evidence="1">Muscle</tissue>
    </source>
</reference>
<organism evidence="1 2">
    <name type="scientific">Ceuthmochares aereus</name>
    <dbReference type="NCBI Taxonomy" id="1961834"/>
    <lineage>
        <taxon>Eukaryota</taxon>
        <taxon>Metazoa</taxon>
        <taxon>Chordata</taxon>
        <taxon>Craniata</taxon>
        <taxon>Vertebrata</taxon>
        <taxon>Euteleostomi</taxon>
        <taxon>Archelosauria</taxon>
        <taxon>Archosauria</taxon>
        <taxon>Dinosauria</taxon>
        <taxon>Saurischia</taxon>
        <taxon>Theropoda</taxon>
        <taxon>Coelurosauria</taxon>
        <taxon>Aves</taxon>
        <taxon>Neognathae</taxon>
        <taxon>Neoaves</taxon>
        <taxon>Otidimorphae</taxon>
        <taxon>Cuculiformes</taxon>
        <taxon>Cuculidae</taxon>
        <taxon>Ceuthmochares</taxon>
    </lineage>
</organism>
<comment type="caution">
    <text evidence="1">The sequence shown here is derived from an EMBL/GenBank/DDBJ whole genome shotgun (WGS) entry which is preliminary data.</text>
</comment>
<keyword evidence="1" id="KW-0808">Transferase</keyword>
<dbReference type="Proteomes" id="UP000519239">
    <property type="component" value="Unassembled WGS sequence"/>
</dbReference>
<evidence type="ECO:0000313" key="2">
    <source>
        <dbReference type="Proteomes" id="UP000519239"/>
    </source>
</evidence>
<name>A0A7L4JNG9_9AVES</name>
<dbReference type="AlphaFoldDB" id="A0A7L4JNG9"/>
<dbReference type="OrthoDB" id="24822at2759"/>
<dbReference type="PANTHER" id="PTHR46240:SF1">
    <property type="entry name" value="SERINE_THREONINE-PROTEIN KINASE ULK4"/>
    <property type="match status" value="1"/>
</dbReference>
<accession>A0A7L4JNG9</accession>
<dbReference type="InterPro" id="IPR016024">
    <property type="entry name" value="ARM-type_fold"/>
</dbReference>
<proteinExistence type="predicted"/>
<evidence type="ECO:0000313" key="1">
    <source>
        <dbReference type="EMBL" id="NXY42403.1"/>
    </source>
</evidence>